<dbReference type="GO" id="GO:0032977">
    <property type="term" value="F:membrane insertase activity"/>
    <property type="evidence" value="ECO:0007669"/>
    <property type="project" value="InterPro"/>
</dbReference>
<evidence type="ECO:0000256" key="13">
    <source>
        <dbReference type="HAMAP-Rule" id="MF_01810"/>
    </source>
</evidence>
<evidence type="ECO:0000259" key="15">
    <source>
        <dbReference type="Pfam" id="PF02096"/>
    </source>
</evidence>
<dbReference type="InterPro" id="IPR001708">
    <property type="entry name" value="YidC/ALB3/OXA1/COX18"/>
</dbReference>
<comment type="function">
    <text evidence="13">Required for the insertion and/or proper folding and/or complex formation of integral membrane proteins into the membrane. Involved in integration of membrane proteins that insert both dependently and independently of the Sec translocase complex, as well as at least some lipoproteins. Aids folding of multispanning membrane proteins.</text>
</comment>
<keyword evidence="7 13" id="KW-0653">Protein transport</keyword>
<feature type="chain" id="PRO_5005864997" description="Membrane protein insertase YidC" evidence="14">
    <location>
        <begin position="21"/>
        <end position="431"/>
    </location>
</feature>
<evidence type="ECO:0000256" key="8">
    <source>
        <dbReference type="ARBA" id="ARBA00022989"/>
    </source>
</evidence>
<reference evidence="16 17" key="1">
    <citation type="submission" date="2015-09" db="EMBL/GenBank/DDBJ databases">
        <title>Draft genome sequence of Thermus scotoductus strain K1 isolated from a geothermal spring in Nagorno-Karabakh, Armenia.</title>
        <authorList>
            <person name="Saghatelyan A."/>
            <person name="Poghosyan L."/>
            <person name="Panosyan H."/>
            <person name="Birkeland N.-K."/>
        </authorList>
    </citation>
    <scope>NUCLEOTIDE SEQUENCE [LARGE SCALE GENOMIC DNA]</scope>
    <source>
        <strain evidence="16 17">K1</strain>
    </source>
</reference>
<dbReference type="GO" id="GO:0051205">
    <property type="term" value="P:protein insertion into membrane"/>
    <property type="evidence" value="ECO:0007669"/>
    <property type="project" value="TreeGrafter"/>
</dbReference>
<feature type="transmembrane region" description="Helical" evidence="13">
    <location>
        <begin position="250"/>
        <end position="269"/>
    </location>
</feature>
<sequence length="431" mass="48253">MKRFLSLLFLLGLSALALEAGFKDQDVNGDGVPEKIAVTNLMDLAFDQKGQVVGWYVKTYKGTAFNDYTRAPNLRGNGPVVAPVGFTPEKAEYQVEDGRLLARFQGQEGTLTYRIEKGRYTVQISADFPLTLRLSAQGSPKVLLQGQREPTPSGEGQLVYLAWQTKPKAGYALVAFAQEPLSGKLVGKEATLTLAPGETLKVYGGQNELVRFHVEGLLSLPGLFSPNIWGQLSLGLLWLMEVAFRYTGSWGLAILFLTLVVRLLLWPLMHQQFKSMAEMQRLQPLIQKINEKYKDDPNKRAEATMKLYQEHKVNPAAGCLPLFIQMPILFILWKVIANYEFGQGLLWIPDLALPDPFYILPALYVASTFLSTWLSAHGNKDLIRQSLFMNLIFIFLVLQFPSGVTLYWVLSNLIGLVQQWLINKSLKPLAA</sequence>
<gene>
    <name evidence="13" type="primary">yidC</name>
    <name evidence="16" type="ORF">AN926_09050</name>
</gene>
<dbReference type="HAMAP" id="MF_01810">
    <property type="entry name" value="YidC_type1"/>
    <property type="match status" value="1"/>
</dbReference>
<dbReference type="Proteomes" id="UP000053099">
    <property type="component" value="Unassembled WGS sequence"/>
</dbReference>
<dbReference type="InterPro" id="IPR019998">
    <property type="entry name" value="Membr_insert_YidC"/>
</dbReference>
<dbReference type="PANTHER" id="PTHR12428:SF65">
    <property type="entry name" value="CYTOCHROME C OXIDASE ASSEMBLY PROTEIN COX18, MITOCHONDRIAL"/>
    <property type="match status" value="1"/>
</dbReference>
<evidence type="ECO:0000313" key="17">
    <source>
        <dbReference type="Proteomes" id="UP000053099"/>
    </source>
</evidence>
<feature type="transmembrane region" description="Helical" evidence="13">
    <location>
        <begin position="315"/>
        <end position="336"/>
    </location>
</feature>
<keyword evidence="9 13" id="KW-0472">Membrane</keyword>
<keyword evidence="10 13" id="KW-0143">Chaperone</keyword>
<evidence type="ECO:0000256" key="7">
    <source>
        <dbReference type="ARBA" id="ARBA00022927"/>
    </source>
</evidence>
<feature type="transmembrane region" description="Helical" evidence="13">
    <location>
        <begin position="388"/>
        <end position="410"/>
    </location>
</feature>
<comment type="caution">
    <text evidence="16">The sequence shown here is derived from an EMBL/GenBank/DDBJ whole genome shotgun (WGS) entry which is preliminary data.</text>
</comment>
<name>A0A0N0ZQQ5_THESC</name>
<evidence type="ECO:0000313" key="16">
    <source>
        <dbReference type="EMBL" id="KPD28481.1"/>
    </source>
</evidence>
<evidence type="ECO:0000256" key="10">
    <source>
        <dbReference type="ARBA" id="ARBA00023186"/>
    </source>
</evidence>
<dbReference type="CDD" id="cd20070">
    <property type="entry name" value="5TM_YidC_Alb3"/>
    <property type="match status" value="1"/>
</dbReference>
<keyword evidence="8 13" id="KW-1133">Transmembrane helix</keyword>
<accession>A0A0N0ZQQ5</accession>
<proteinExistence type="inferred from homology"/>
<evidence type="ECO:0000256" key="2">
    <source>
        <dbReference type="ARBA" id="ARBA00010527"/>
    </source>
</evidence>
<evidence type="ECO:0000256" key="6">
    <source>
        <dbReference type="ARBA" id="ARBA00022692"/>
    </source>
</evidence>
<comment type="similarity">
    <text evidence="2 13">Belongs to the OXA1/ALB3/YidC family. Type 1 subfamily.</text>
</comment>
<dbReference type="Pfam" id="PF02096">
    <property type="entry name" value="60KD_IMP"/>
    <property type="match status" value="1"/>
</dbReference>
<evidence type="ECO:0000256" key="1">
    <source>
        <dbReference type="ARBA" id="ARBA00004429"/>
    </source>
</evidence>
<dbReference type="PATRIC" id="fig|37636.3.peg.1003"/>
<evidence type="ECO:0000256" key="9">
    <source>
        <dbReference type="ARBA" id="ARBA00023136"/>
    </source>
</evidence>
<keyword evidence="14" id="KW-0732">Signal</keyword>
<evidence type="ECO:0000256" key="11">
    <source>
        <dbReference type="ARBA" id="ARBA00033245"/>
    </source>
</evidence>
<keyword evidence="4 13" id="KW-0813">Transport</keyword>
<evidence type="ECO:0000256" key="14">
    <source>
        <dbReference type="SAM" id="SignalP"/>
    </source>
</evidence>
<evidence type="ECO:0000256" key="3">
    <source>
        <dbReference type="ARBA" id="ARBA00015325"/>
    </source>
</evidence>
<dbReference type="InterPro" id="IPR047196">
    <property type="entry name" value="YidC_ALB_C"/>
</dbReference>
<comment type="subunit">
    <text evidence="13">Interacts with the Sec translocase complex via SecD. Specifically interacts with transmembrane segments of nascent integral membrane proteins during membrane integration.</text>
</comment>
<dbReference type="PANTHER" id="PTHR12428">
    <property type="entry name" value="OXA1"/>
    <property type="match status" value="1"/>
</dbReference>
<dbReference type="InterPro" id="IPR028055">
    <property type="entry name" value="YidC/Oxa/ALB_C"/>
</dbReference>
<dbReference type="GO" id="GO:0005886">
    <property type="term" value="C:plasma membrane"/>
    <property type="evidence" value="ECO:0007669"/>
    <property type="project" value="UniProtKB-SubCell"/>
</dbReference>
<comment type="subcellular location">
    <subcellularLocation>
        <location evidence="1">Cell inner membrane</location>
        <topology evidence="1">Multi-pass membrane protein</topology>
    </subcellularLocation>
    <subcellularLocation>
        <location evidence="13">Cell membrane</location>
        <topology evidence="13">Multi-pass membrane protein</topology>
    </subcellularLocation>
</comment>
<feature type="domain" description="Membrane insertase YidC/Oxa/ALB C-terminal" evidence="15">
    <location>
        <begin position="250"/>
        <end position="424"/>
    </location>
</feature>
<keyword evidence="5 13" id="KW-1003">Cell membrane</keyword>
<dbReference type="GO" id="GO:0015031">
    <property type="term" value="P:protein transport"/>
    <property type="evidence" value="ECO:0007669"/>
    <property type="project" value="UniProtKB-KW"/>
</dbReference>
<feature type="transmembrane region" description="Helical" evidence="13">
    <location>
        <begin position="356"/>
        <end position="376"/>
    </location>
</feature>
<dbReference type="AlphaFoldDB" id="A0A0N0ZQQ5"/>
<evidence type="ECO:0000256" key="4">
    <source>
        <dbReference type="ARBA" id="ARBA00022448"/>
    </source>
</evidence>
<keyword evidence="6 13" id="KW-0812">Transmembrane</keyword>
<dbReference type="EMBL" id="LJJR01000027">
    <property type="protein sequence ID" value="KPD28481.1"/>
    <property type="molecule type" value="Genomic_DNA"/>
</dbReference>
<evidence type="ECO:0000256" key="5">
    <source>
        <dbReference type="ARBA" id="ARBA00022475"/>
    </source>
</evidence>
<dbReference type="NCBIfam" id="TIGR03592">
    <property type="entry name" value="yidC_oxa1_cterm"/>
    <property type="match status" value="1"/>
</dbReference>
<protein>
    <recommendedName>
        <fullName evidence="3 13">Membrane protein insertase YidC</fullName>
    </recommendedName>
    <alternativeName>
        <fullName evidence="12 13">Foldase YidC</fullName>
    </alternativeName>
    <alternativeName>
        <fullName evidence="11 13">Membrane integrase YidC</fullName>
    </alternativeName>
    <alternativeName>
        <fullName evidence="13">Membrane protein YidC</fullName>
    </alternativeName>
</protein>
<organism evidence="16 17">
    <name type="scientific">Thermus scotoductus</name>
    <dbReference type="NCBI Taxonomy" id="37636"/>
    <lineage>
        <taxon>Bacteria</taxon>
        <taxon>Thermotogati</taxon>
        <taxon>Deinococcota</taxon>
        <taxon>Deinococci</taxon>
        <taxon>Thermales</taxon>
        <taxon>Thermaceae</taxon>
        <taxon>Thermus</taxon>
    </lineage>
</organism>
<evidence type="ECO:0000256" key="12">
    <source>
        <dbReference type="ARBA" id="ARBA00033342"/>
    </source>
</evidence>
<feature type="signal peptide" evidence="14">
    <location>
        <begin position="1"/>
        <end position="20"/>
    </location>
</feature>